<dbReference type="Proteomes" id="UP000007875">
    <property type="component" value="Unassembled WGS sequence"/>
</dbReference>
<proteinExistence type="predicted"/>
<protein>
    <submittedName>
        <fullName evidence="1">Uncharacterized protein</fullName>
    </submittedName>
</protein>
<dbReference type="GO" id="GO:0005829">
    <property type="term" value="C:cytosol"/>
    <property type="evidence" value="ECO:0007669"/>
    <property type="project" value="TreeGrafter"/>
</dbReference>
<dbReference type="AlphaFoldDB" id="H2Z598"/>
<dbReference type="HOGENOM" id="CLU_2621330_0_0_1"/>
<dbReference type="PANTHER" id="PTHR11049">
    <property type="entry name" value="ACYL COENZYME A THIOESTER HYDROLASE"/>
    <property type="match status" value="1"/>
</dbReference>
<reference evidence="1" key="3">
    <citation type="submission" date="2025-09" db="UniProtKB">
        <authorList>
            <consortium name="Ensembl"/>
        </authorList>
    </citation>
    <scope>IDENTIFICATION</scope>
</reference>
<dbReference type="Gene3D" id="3.10.129.10">
    <property type="entry name" value="Hotdog Thioesterase"/>
    <property type="match status" value="1"/>
</dbReference>
<dbReference type="InterPro" id="IPR040170">
    <property type="entry name" value="Cytosol_ACT"/>
</dbReference>
<dbReference type="Ensembl" id="ENSCSAVT00000012909.1">
    <property type="protein sequence ID" value="ENSCSAVP00000012760.1"/>
    <property type="gene ID" value="ENSCSAVG00000007493.1"/>
</dbReference>
<keyword evidence="2" id="KW-1185">Reference proteome</keyword>
<name>H2Z598_CIOSA</name>
<reference evidence="2" key="1">
    <citation type="submission" date="2003-08" db="EMBL/GenBank/DDBJ databases">
        <authorList>
            <person name="Birren B."/>
            <person name="Nusbaum C."/>
            <person name="Abebe A."/>
            <person name="Abouelleil A."/>
            <person name="Adekoya E."/>
            <person name="Ait-zahra M."/>
            <person name="Allen N."/>
            <person name="Allen T."/>
            <person name="An P."/>
            <person name="Anderson M."/>
            <person name="Anderson S."/>
            <person name="Arachchi H."/>
            <person name="Armbruster J."/>
            <person name="Bachantsang P."/>
            <person name="Baldwin J."/>
            <person name="Barry A."/>
            <person name="Bayul T."/>
            <person name="Blitshsteyn B."/>
            <person name="Bloom T."/>
            <person name="Blye J."/>
            <person name="Boguslavskiy L."/>
            <person name="Borowsky M."/>
            <person name="Boukhgalter B."/>
            <person name="Brunache A."/>
            <person name="Butler J."/>
            <person name="Calixte N."/>
            <person name="Calvo S."/>
            <person name="Camarata J."/>
            <person name="Campo K."/>
            <person name="Chang J."/>
            <person name="Cheshatsang Y."/>
            <person name="Citroen M."/>
            <person name="Collymore A."/>
            <person name="Considine T."/>
            <person name="Cook A."/>
            <person name="Cooke P."/>
            <person name="Corum B."/>
            <person name="Cuomo C."/>
            <person name="David R."/>
            <person name="Dawoe T."/>
            <person name="Degray S."/>
            <person name="Dodge S."/>
            <person name="Dooley K."/>
            <person name="Dorje P."/>
            <person name="Dorjee K."/>
            <person name="Dorris L."/>
            <person name="Duffey N."/>
            <person name="Dupes A."/>
            <person name="Elkins T."/>
            <person name="Engels R."/>
            <person name="Erickson J."/>
            <person name="Farina A."/>
            <person name="Faro S."/>
            <person name="Ferreira P."/>
            <person name="Fischer H."/>
            <person name="Fitzgerald M."/>
            <person name="Foley K."/>
            <person name="Gage D."/>
            <person name="Galagan J."/>
            <person name="Gearin G."/>
            <person name="Gnerre S."/>
            <person name="Gnirke A."/>
            <person name="Goyette A."/>
            <person name="Graham J."/>
            <person name="Grandbois E."/>
            <person name="Gyaltsen K."/>
            <person name="Hafez N."/>
            <person name="Hagopian D."/>
            <person name="Hagos B."/>
            <person name="Hall J."/>
            <person name="Hatcher B."/>
            <person name="Heller A."/>
            <person name="Higgins H."/>
            <person name="Honan T."/>
            <person name="Horn A."/>
            <person name="Houde N."/>
            <person name="Hughes L."/>
            <person name="Hulme W."/>
            <person name="Husby E."/>
            <person name="Iliev I."/>
            <person name="Jaffe D."/>
            <person name="Jones C."/>
            <person name="Kamal M."/>
            <person name="Kamat A."/>
            <person name="Kamvysselis M."/>
            <person name="Karlsson E."/>
            <person name="Kells C."/>
            <person name="Kieu A."/>
            <person name="Kisner P."/>
            <person name="Kodira C."/>
            <person name="Kulbokas E."/>
            <person name="Labutti K."/>
            <person name="Lama D."/>
            <person name="Landers T."/>
            <person name="Leger J."/>
            <person name="Levine S."/>
            <person name="Lewis D."/>
            <person name="Lewis T."/>
            <person name="Lindblad-toh K."/>
            <person name="Liu X."/>
            <person name="Lokyitsang T."/>
            <person name="Lokyitsang Y."/>
            <person name="Lucien O."/>
            <person name="Lui A."/>
            <person name="Ma L.J."/>
            <person name="Mabbitt R."/>
            <person name="Macdonald J."/>
            <person name="Maclean C."/>
            <person name="Major J."/>
            <person name="Manning J."/>
            <person name="Marabella R."/>
            <person name="Maru K."/>
            <person name="Matthews C."/>
            <person name="Mauceli E."/>
            <person name="Mccarthy M."/>
            <person name="Mcdonough S."/>
            <person name="Mcghee T."/>
            <person name="Meldrim J."/>
            <person name="Meneus L."/>
            <person name="Mesirov J."/>
            <person name="Mihalev A."/>
            <person name="Mihova T."/>
            <person name="Mikkelsen T."/>
            <person name="Mlenga V."/>
            <person name="Moru K."/>
            <person name="Mozes J."/>
            <person name="Mulrain L."/>
            <person name="Munson G."/>
            <person name="Naylor J."/>
            <person name="Newes C."/>
            <person name="Nguyen C."/>
            <person name="Nguyen N."/>
            <person name="Nguyen T."/>
            <person name="Nicol R."/>
            <person name="Nielsen C."/>
            <person name="Nizzari M."/>
            <person name="Norbu C."/>
            <person name="Norbu N."/>
            <person name="O'donnell P."/>
            <person name="Okoawo O."/>
            <person name="O'leary S."/>
            <person name="Omotosho B."/>
            <person name="O'neill K."/>
            <person name="Osman S."/>
            <person name="Parker S."/>
            <person name="Perrin D."/>
            <person name="Phunkhang P."/>
            <person name="Piqani B."/>
            <person name="Purcell S."/>
            <person name="Rachupka T."/>
            <person name="Ramasamy U."/>
            <person name="Rameau R."/>
            <person name="Ray V."/>
            <person name="Raymond C."/>
            <person name="Retta R."/>
            <person name="Richardson S."/>
            <person name="Rise C."/>
            <person name="Rodriguez J."/>
            <person name="Rogers J."/>
            <person name="Rogov P."/>
            <person name="Rutman M."/>
            <person name="Schupbach R."/>
            <person name="Seaman C."/>
            <person name="Settipalli S."/>
            <person name="Sharpe T."/>
            <person name="Sheridan J."/>
            <person name="Sherpa N."/>
            <person name="Shi J."/>
            <person name="Smirnov S."/>
            <person name="Smith C."/>
            <person name="Sougnez C."/>
            <person name="Spencer B."/>
            <person name="Stalker J."/>
            <person name="Stange-thomann N."/>
            <person name="Stavropoulos S."/>
            <person name="Stetson K."/>
            <person name="Stone C."/>
            <person name="Stone S."/>
            <person name="Stubbs M."/>
            <person name="Talamas J."/>
            <person name="Tchuinga P."/>
            <person name="Tenzing P."/>
            <person name="Tesfaye S."/>
            <person name="Theodore J."/>
            <person name="Thoulutsang Y."/>
            <person name="Topham K."/>
            <person name="Towey S."/>
            <person name="Tsamla T."/>
            <person name="Tsomo N."/>
            <person name="Vallee D."/>
            <person name="Vassiliev H."/>
            <person name="Venkataraman V."/>
            <person name="Vinson J."/>
            <person name="Vo A."/>
            <person name="Wade C."/>
            <person name="Wang S."/>
            <person name="Wangchuk T."/>
            <person name="Wangdi T."/>
            <person name="Whittaker C."/>
            <person name="Wilkinson J."/>
            <person name="Wu Y."/>
            <person name="Wyman D."/>
            <person name="Yadav S."/>
            <person name="Yang S."/>
            <person name="Yang X."/>
            <person name="Yeager S."/>
            <person name="Yee E."/>
            <person name="Young G."/>
            <person name="Zainoun J."/>
            <person name="Zembeck L."/>
            <person name="Zimmer A."/>
            <person name="Zody M."/>
            <person name="Lander E."/>
        </authorList>
    </citation>
    <scope>NUCLEOTIDE SEQUENCE [LARGE SCALE GENOMIC DNA]</scope>
</reference>
<dbReference type="SUPFAM" id="SSF54637">
    <property type="entry name" value="Thioesterase/thiol ester dehydrase-isomerase"/>
    <property type="match status" value="1"/>
</dbReference>
<evidence type="ECO:0000313" key="1">
    <source>
        <dbReference type="Ensembl" id="ENSCSAVP00000012760.1"/>
    </source>
</evidence>
<dbReference type="InterPro" id="IPR029069">
    <property type="entry name" value="HotDog_dom_sf"/>
</dbReference>
<accession>H2Z598</accession>
<dbReference type="GeneTree" id="ENSGT00390000012913"/>
<dbReference type="GO" id="GO:0006637">
    <property type="term" value="P:acyl-CoA metabolic process"/>
    <property type="evidence" value="ECO:0007669"/>
    <property type="project" value="TreeGrafter"/>
</dbReference>
<sequence>MIQVVVLVEERNRSATALTPSSVFCACSAFFTYVSLDREGKTLRIPPLKLVTQADQQRFEEGKRRYEQQKQQRLTSQI</sequence>
<dbReference type="PANTHER" id="PTHR11049:SF24">
    <property type="entry name" value="CYTOSOLIC ACYL COENZYME A THIOESTER HYDROLASE"/>
    <property type="match status" value="1"/>
</dbReference>
<dbReference type="GO" id="GO:0052816">
    <property type="term" value="F:long-chain fatty acyl-CoA hydrolase activity"/>
    <property type="evidence" value="ECO:0007669"/>
    <property type="project" value="TreeGrafter"/>
</dbReference>
<reference evidence="1" key="2">
    <citation type="submission" date="2025-08" db="UniProtKB">
        <authorList>
            <consortium name="Ensembl"/>
        </authorList>
    </citation>
    <scope>IDENTIFICATION</scope>
</reference>
<evidence type="ECO:0000313" key="2">
    <source>
        <dbReference type="Proteomes" id="UP000007875"/>
    </source>
</evidence>
<organism evidence="1 2">
    <name type="scientific">Ciona savignyi</name>
    <name type="common">Pacific transparent sea squirt</name>
    <dbReference type="NCBI Taxonomy" id="51511"/>
    <lineage>
        <taxon>Eukaryota</taxon>
        <taxon>Metazoa</taxon>
        <taxon>Chordata</taxon>
        <taxon>Tunicata</taxon>
        <taxon>Ascidiacea</taxon>
        <taxon>Phlebobranchia</taxon>
        <taxon>Cionidae</taxon>
        <taxon>Ciona</taxon>
    </lineage>
</organism>
<dbReference type="GO" id="GO:0009062">
    <property type="term" value="P:fatty acid catabolic process"/>
    <property type="evidence" value="ECO:0007669"/>
    <property type="project" value="TreeGrafter"/>
</dbReference>